<gene>
    <name evidence="4" type="ORF">MBM_04523</name>
</gene>
<dbReference type="EMBL" id="JH921437">
    <property type="protein sequence ID" value="EKD16946.1"/>
    <property type="molecule type" value="Genomic_DNA"/>
</dbReference>
<evidence type="ECO:0000313" key="5">
    <source>
        <dbReference type="Proteomes" id="UP000006753"/>
    </source>
</evidence>
<dbReference type="PANTHER" id="PTHR30344">
    <property type="entry name" value="6-PHOSPHOGLUCONOLACTONASE-RELATED"/>
    <property type="match status" value="1"/>
</dbReference>
<feature type="chain" id="PRO_5003854983" evidence="3">
    <location>
        <begin position="19"/>
        <end position="530"/>
    </location>
</feature>
<dbReference type="Gene3D" id="2.130.10.10">
    <property type="entry name" value="YVTN repeat-like/Quinoprotein amine dehydrogenase"/>
    <property type="match status" value="1"/>
</dbReference>
<organism evidence="4 5">
    <name type="scientific">Marssonina brunnea f. sp. multigermtubi (strain MB_m1)</name>
    <name type="common">Marssonina leaf spot fungus</name>
    <dbReference type="NCBI Taxonomy" id="1072389"/>
    <lineage>
        <taxon>Eukaryota</taxon>
        <taxon>Fungi</taxon>
        <taxon>Dikarya</taxon>
        <taxon>Ascomycota</taxon>
        <taxon>Pezizomycotina</taxon>
        <taxon>Leotiomycetes</taxon>
        <taxon>Helotiales</taxon>
        <taxon>Drepanopezizaceae</taxon>
        <taxon>Drepanopeziza</taxon>
    </lineage>
</organism>
<dbReference type="Proteomes" id="UP000006753">
    <property type="component" value="Unassembled WGS sequence"/>
</dbReference>
<dbReference type="KEGG" id="mbe:MBM_04523"/>
<dbReference type="InterPro" id="IPR015943">
    <property type="entry name" value="WD40/YVTN_repeat-like_dom_sf"/>
</dbReference>
<dbReference type="OMA" id="QTVVIWK"/>
<dbReference type="GO" id="GO:0017057">
    <property type="term" value="F:6-phosphogluconolactonase activity"/>
    <property type="evidence" value="ECO:0007669"/>
    <property type="project" value="TreeGrafter"/>
</dbReference>
<sequence length="530" mass="57623">MAFKSLFHAALLATSTVATNLYVAETNGNLTTLSLTRTGDKISLELSSRTEDCNKNPSGLYLDAPNRILYCLDRASNKDVNGTLNSFSADATGSLSAIDSIPVPASGVWLQAFGGGDAGARGMAMCSYNKSAAAIVGISDDGQFDPNAYESWYPETVEPGPVTARQDASYLHHVIIDPTGKFMLMPDLGQDMIRVYTWDSEKLIPVAEQPSLQTEKGVGPRHGVFWTSDTGKQYLFFVGELDQQVHTYEITYSDSGLTWTFVSAVAGVDAALPAEKAPLSGIVLTPDNRFIIVSSRDVSFKASPKYQSGDTDTLSTFSIGADGQLTLVQLAPSGGWSPRQFSLNKKGDMIAVGHQNNDSVVIWQRDLESGEIIGEPTTIELLGAVVMTIWDETEGETKNYETPTPETDPTKADTETDPTKYQTDPKKSESETETDPKKSESETEPEKNSGTQKTEKTEKSKSESETDKSEKKTKSESETKSKEKVETQSTSGYPSNSDTPPSCDGGSKKEKGEEKEKKKEKEKDKENKGY</sequence>
<protein>
    <submittedName>
        <fullName evidence="4">Uncharacterized protein</fullName>
    </submittedName>
</protein>
<comment type="similarity">
    <text evidence="1">Belongs to the cycloisomerase 2 family.</text>
</comment>
<keyword evidence="3" id="KW-0732">Signal</keyword>
<dbReference type="AlphaFoldDB" id="K1WV61"/>
<evidence type="ECO:0000313" key="4">
    <source>
        <dbReference type="EMBL" id="EKD16946.1"/>
    </source>
</evidence>
<dbReference type="PANTHER" id="PTHR30344:SF1">
    <property type="entry name" value="6-PHOSPHOGLUCONOLACTONASE"/>
    <property type="match status" value="1"/>
</dbReference>
<dbReference type="InterPro" id="IPR019405">
    <property type="entry name" value="Lactonase_7-beta_prop"/>
</dbReference>
<dbReference type="InterPro" id="IPR050282">
    <property type="entry name" value="Cycloisomerase_2"/>
</dbReference>
<dbReference type="OrthoDB" id="9972196at2759"/>
<dbReference type="HOGENOM" id="CLU_038716_0_0_1"/>
<evidence type="ECO:0000256" key="1">
    <source>
        <dbReference type="ARBA" id="ARBA00005564"/>
    </source>
</evidence>
<dbReference type="GeneID" id="18760458"/>
<evidence type="ECO:0000256" key="3">
    <source>
        <dbReference type="SAM" id="SignalP"/>
    </source>
</evidence>
<dbReference type="InParanoid" id="K1WV61"/>
<reference evidence="4 5" key="1">
    <citation type="journal article" date="2012" name="BMC Genomics">
        <title>Sequencing the genome of Marssonina brunnea reveals fungus-poplar co-evolution.</title>
        <authorList>
            <person name="Zhu S."/>
            <person name="Cao Y.-Z."/>
            <person name="Jiang C."/>
            <person name="Tan B.-Y."/>
            <person name="Wang Z."/>
            <person name="Feng S."/>
            <person name="Zhang L."/>
            <person name="Su X.-H."/>
            <person name="Brejova B."/>
            <person name="Vinar T."/>
            <person name="Xu M."/>
            <person name="Wang M.-X."/>
            <person name="Zhang S.-G."/>
            <person name="Huang M.-R."/>
            <person name="Wu R."/>
            <person name="Zhou Y."/>
        </authorList>
    </citation>
    <scope>NUCLEOTIDE SEQUENCE [LARGE SCALE GENOMIC DNA]</scope>
    <source>
        <strain evidence="4 5">MB_m1</strain>
    </source>
</reference>
<feature type="region of interest" description="Disordered" evidence="2">
    <location>
        <begin position="394"/>
        <end position="530"/>
    </location>
</feature>
<dbReference type="SUPFAM" id="SSF75011">
    <property type="entry name" value="3-carboxy-cis,cis-mucoante lactonizing enzyme"/>
    <property type="match status" value="1"/>
</dbReference>
<name>K1WV61_MARBU</name>
<evidence type="ECO:0000256" key="2">
    <source>
        <dbReference type="SAM" id="MobiDB-lite"/>
    </source>
</evidence>
<feature type="compositionally biased region" description="Basic and acidic residues" evidence="2">
    <location>
        <begin position="506"/>
        <end position="530"/>
    </location>
</feature>
<dbReference type="Pfam" id="PF10282">
    <property type="entry name" value="Lactonase"/>
    <property type="match status" value="1"/>
</dbReference>
<feature type="signal peptide" evidence="3">
    <location>
        <begin position="1"/>
        <end position="18"/>
    </location>
</feature>
<dbReference type="eggNOG" id="ENOG502SK3D">
    <property type="taxonomic scope" value="Eukaryota"/>
</dbReference>
<proteinExistence type="inferred from homology"/>
<keyword evidence="5" id="KW-1185">Reference proteome</keyword>
<feature type="compositionally biased region" description="Basic and acidic residues" evidence="2">
    <location>
        <begin position="408"/>
        <end position="486"/>
    </location>
</feature>
<accession>K1WV61</accession>